<keyword evidence="10" id="KW-1185">Reference proteome</keyword>
<evidence type="ECO:0000256" key="5">
    <source>
        <dbReference type="ARBA" id="ARBA00022989"/>
    </source>
</evidence>
<feature type="transmembrane region" description="Helical" evidence="7">
    <location>
        <begin position="119"/>
        <end position="142"/>
    </location>
</feature>
<feature type="transmembrane region" description="Helical" evidence="7">
    <location>
        <begin position="148"/>
        <end position="169"/>
    </location>
</feature>
<dbReference type="InterPro" id="IPR032818">
    <property type="entry name" value="DedA-like"/>
</dbReference>
<keyword evidence="5 7" id="KW-1133">Transmembrane helix</keyword>
<keyword evidence="3 7" id="KW-1003">Cell membrane</keyword>
<dbReference type="Pfam" id="PF09335">
    <property type="entry name" value="VTT_dom"/>
    <property type="match status" value="1"/>
</dbReference>
<organism evidence="9 10">
    <name type="scientific">[Mycobacterium] nativiensis</name>
    <dbReference type="NCBI Taxonomy" id="2855503"/>
    <lineage>
        <taxon>Bacteria</taxon>
        <taxon>Bacillati</taxon>
        <taxon>Actinomycetota</taxon>
        <taxon>Actinomycetes</taxon>
        <taxon>Mycobacteriales</taxon>
        <taxon>Mycobacteriaceae</taxon>
        <taxon>Mycolicibacter</taxon>
    </lineage>
</organism>
<evidence type="ECO:0000256" key="6">
    <source>
        <dbReference type="ARBA" id="ARBA00023136"/>
    </source>
</evidence>
<evidence type="ECO:0000256" key="1">
    <source>
        <dbReference type="ARBA" id="ARBA00004651"/>
    </source>
</evidence>
<feature type="transmembrane region" description="Helical" evidence="7">
    <location>
        <begin position="35"/>
        <end position="59"/>
    </location>
</feature>
<dbReference type="RefSeq" id="WP_224976906.1">
    <property type="nucleotide sequence ID" value="NZ_JAYJJU010000005.1"/>
</dbReference>
<evidence type="ECO:0000256" key="2">
    <source>
        <dbReference type="ARBA" id="ARBA00010792"/>
    </source>
</evidence>
<name>A0ABU5XTW5_9MYCO</name>
<evidence type="ECO:0000313" key="9">
    <source>
        <dbReference type="EMBL" id="MEB3031426.1"/>
    </source>
</evidence>
<dbReference type="EMBL" id="JAYJJU010000005">
    <property type="protein sequence ID" value="MEB3031426.1"/>
    <property type="molecule type" value="Genomic_DNA"/>
</dbReference>
<dbReference type="PANTHER" id="PTHR30353">
    <property type="entry name" value="INNER MEMBRANE PROTEIN DEDA-RELATED"/>
    <property type="match status" value="1"/>
</dbReference>
<comment type="caution">
    <text evidence="9">The sequence shown here is derived from an EMBL/GenBank/DDBJ whole genome shotgun (WGS) entry which is preliminary data.</text>
</comment>
<evidence type="ECO:0000256" key="7">
    <source>
        <dbReference type="RuleBase" id="RU367016"/>
    </source>
</evidence>
<evidence type="ECO:0000259" key="8">
    <source>
        <dbReference type="Pfam" id="PF09335"/>
    </source>
</evidence>
<comment type="similarity">
    <text evidence="2 7">Belongs to the DedA family.</text>
</comment>
<proteinExistence type="inferred from homology"/>
<gene>
    <name evidence="9" type="ORF">KV113_07620</name>
</gene>
<comment type="caution">
    <text evidence="7">Lacks conserved residue(s) required for the propagation of feature annotation.</text>
</comment>
<protein>
    <submittedName>
        <fullName evidence="9">VTT domain-containing protein</fullName>
    </submittedName>
</protein>
<keyword evidence="6 7" id="KW-0472">Membrane</keyword>
<accession>A0ABU5XTW5</accession>
<dbReference type="Proteomes" id="UP001298593">
    <property type="component" value="Unassembled WGS sequence"/>
</dbReference>
<evidence type="ECO:0000313" key="10">
    <source>
        <dbReference type="Proteomes" id="UP001298593"/>
    </source>
</evidence>
<dbReference type="InterPro" id="IPR032816">
    <property type="entry name" value="VTT_dom"/>
</dbReference>
<keyword evidence="4 7" id="KW-0812">Transmembrane</keyword>
<evidence type="ECO:0000256" key="3">
    <source>
        <dbReference type="ARBA" id="ARBA00022475"/>
    </source>
</evidence>
<evidence type="ECO:0000256" key="4">
    <source>
        <dbReference type="ARBA" id="ARBA00022692"/>
    </source>
</evidence>
<comment type="subcellular location">
    <subcellularLocation>
        <location evidence="1 7">Cell membrane</location>
        <topology evidence="1 7">Multi-pass membrane protein</topology>
    </subcellularLocation>
</comment>
<dbReference type="PANTHER" id="PTHR30353:SF0">
    <property type="entry name" value="TRANSMEMBRANE PROTEIN"/>
    <property type="match status" value="1"/>
</dbReference>
<reference evidence="9 10" key="1">
    <citation type="submission" date="2023-12" db="EMBL/GenBank/DDBJ databases">
        <title>Description of new species of Mycobacterium terrae complex isolated from sewage at the Sao Paulo Zoological Park Foundation in Brazil.</title>
        <authorList>
            <person name="Romagnoli C.L."/>
            <person name="Conceicao E.C."/>
            <person name="Machado E."/>
            <person name="Barreto L.B.P.F."/>
            <person name="Sharma A."/>
            <person name="Silva N.M."/>
            <person name="Marques L.E."/>
            <person name="Juliana M.A."/>
            <person name="Lourenco M.C.S."/>
            <person name="Digiampietri L.A."/>
            <person name="Suffys P.N."/>
            <person name="Viana-Niero C."/>
        </authorList>
    </citation>
    <scope>NUCLEOTIDE SEQUENCE [LARGE SCALE GENOMIC DNA]</scope>
    <source>
        <strain evidence="9 10">MYC340</strain>
    </source>
</reference>
<feature type="domain" description="VTT" evidence="8">
    <location>
        <begin position="21"/>
        <end position="139"/>
    </location>
</feature>
<sequence length="184" mass="19092">MLAAIVVASSLPVLPIVVAAEPILMTVIVLSPHGRLSVVALVIVTIAAAVLGDALSYAVGRRFGPRLLRTHLARRAKRITRKAAAAPHRGMMGALFVQRWIPPTRGFVPARLGAAHKPFGAFVACSAVASLVWGLAIVAGSYAGGSALLFAMPVLALLVPIVGVTRRVVTARRDRSARSAAAAV</sequence>